<gene>
    <name evidence="2" type="ORF">DIW82_08065</name>
</gene>
<dbReference type="GO" id="GO:0016747">
    <property type="term" value="F:acyltransferase activity, transferring groups other than amino-acyl groups"/>
    <property type="evidence" value="ECO:0007669"/>
    <property type="project" value="TreeGrafter"/>
</dbReference>
<dbReference type="Pfam" id="PF00756">
    <property type="entry name" value="Esterase"/>
    <property type="match status" value="1"/>
</dbReference>
<keyword evidence="1" id="KW-0732">Signal</keyword>
<dbReference type="Proteomes" id="UP000261739">
    <property type="component" value="Unassembled WGS sequence"/>
</dbReference>
<dbReference type="EMBL" id="DQID01000210">
    <property type="protein sequence ID" value="HCT14731.1"/>
    <property type="molecule type" value="Genomic_DNA"/>
</dbReference>
<dbReference type="PANTHER" id="PTHR48098">
    <property type="entry name" value="ENTEROCHELIN ESTERASE-RELATED"/>
    <property type="match status" value="1"/>
</dbReference>
<reference evidence="2 3" key="1">
    <citation type="journal article" date="2018" name="Nat. Biotechnol.">
        <title>A standardized bacterial taxonomy based on genome phylogeny substantially revises the tree of life.</title>
        <authorList>
            <person name="Parks D.H."/>
            <person name="Chuvochina M."/>
            <person name="Waite D.W."/>
            <person name="Rinke C."/>
            <person name="Skarshewski A."/>
            <person name="Chaumeil P.A."/>
            <person name="Hugenholtz P."/>
        </authorList>
    </citation>
    <scope>NUCLEOTIDE SEQUENCE [LARGE SCALE GENOMIC DNA]</scope>
    <source>
        <strain evidence="2">UBA11247</strain>
    </source>
</reference>
<organism evidence="2 3">
    <name type="scientific">Corynebacterium nuruki</name>
    <dbReference type="NCBI Taxonomy" id="1032851"/>
    <lineage>
        <taxon>Bacteria</taxon>
        <taxon>Bacillati</taxon>
        <taxon>Actinomycetota</taxon>
        <taxon>Actinomycetes</taxon>
        <taxon>Mycobacteriales</taxon>
        <taxon>Corynebacteriaceae</taxon>
        <taxon>Corynebacterium</taxon>
    </lineage>
</organism>
<dbReference type="SUPFAM" id="SSF53474">
    <property type="entry name" value="alpha/beta-Hydrolases"/>
    <property type="match status" value="1"/>
</dbReference>
<dbReference type="InterPro" id="IPR029058">
    <property type="entry name" value="AB_hydrolase_fold"/>
</dbReference>
<proteinExistence type="predicted"/>
<accession>A0A3D4T0D8</accession>
<name>A0A3D4T0D8_9CORY</name>
<evidence type="ECO:0000256" key="1">
    <source>
        <dbReference type="SAM" id="SignalP"/>
    </source>
</evidence>
<dbReference type="Gene3D" id="3.40.50.1820">
    <property type="entry name" value="alpha/beta hydrolase"/>
    <property type="match status" value="1"/>
</dbReference>
<evidence type="ECO:0000313" key="2">
    <source>
        <dbReference type="EMBL" id="HCT14731.1"/>
    </source>
</evidence>
<comment type="caution">
    <text evidence="2">The sequence shown here is derived from an EMBL/GenBank/DDBJ whole genome shotgun (WGS) entry which is preliminary data.</text>
</comment>
<feature type="chain" id="PRO_5039291126" evidence="1">
    <location>
        <begin position="35"/>
        <end position="436"/>
    </location>
</feature>
<protein>
    <submittedName>
        <fullName evidence="2">Esterase family protein</fullName>
    </submittedName>
</protein>
<dbReference type="PANTHER" id="PTHR48098:SF1">
    <property type="entry name" value="DIACYLGLYCEROL ACYLTRANSFERASE_MYCOLYLTRANSFERASE AG85A"/>
    <property type="match status" value="1"/>
</dbReference>
<feature type="signal peptide" evidence="1">
    <location>
        <begin position="1"/>
        <end position="34"/>
    </location>
</feature>
<evidence type="ECO:0000313" key="3">
    <source>
        <dbReference type="Proteomes" id="UP000261739"/>
    </source>
</evidence>
<sequence>MSSTRRHATTGMFRSRRIAAAALAAALPLSVATAVGTAGTAAAEDAPAAATVPEAFPTQAEAEKAGYVPAKEAGWRKWVYLQEDKTDDNGQVSKAGDRYTRMEELQVHSPSMGRDIPIVTIRAKEDAANAPTLYLLNGADGGSGRANWLEQSSAIDFYANKVQNVNVVIPMAGAFSYYTDWQQPSVFDKDGNEKGGVQKWETFLTSELPGVMEKNHLKTTNEKRAIVGMSMSASTTLVYAEQHPGLYDAIGSFSGCPATSGGPANSVDAVFGAKGGQVSYEQMWGDRDGDIAHRNDAQLNVDKLRDQHNIYVSSGTGLMGEHDVPSGDILRGNALGSVTPAVEGGVIEAATNNCTHAFKAKADQAGINQANNNLVFDFHPTGTHQWGYWQDDMINSWPTIAAGLGLGEGAQQLSDEYATEYRADHQGVGSAVPPLG</sequence>
<dbReference type="InterPro" id="IPR050583">
    <property type="entry name" value="Mycobacterial_A85_antigen"/>
</dbReference>
<dbReference type="RefSeq" id="WP_010120975.1">
    <property type="nucleotide sequence ID" value="NZ_DAITTW010000025.1"/>
</dbReference>
<dbReference type="AlphaFoldDB" id="A0A3D4T0D8"/>
<dbReference type="STRING" id="863239.GCA_000213935_01255"/>
<dbReference type="InterPro" id="IPR000801">
    <property type="entry name" value="Esterase-like"/>
</dbReference>